<evidence type="ECO:0000313" key="1">
    <source>
        <dbReference type="EMBL" id="SDX05354.1"/>
    </source>
</evidence>
<dbReference type="EMBL" id="FNNH01000053">
    <property type="protein sequence ID" value="SDX05354.1"/>
    <property type="molecule type" value="Genomic_DNA"/>
</dbReference>
<proteinExistence type="predicted"/>
<reference evidence="1 2" key="1">
    <citation type="submission" date="2016-10" db="EMBL/GenBank/DDBJ databases">
        <authorList>
            <person name="de Groot N.N."/>
        </authorList>
    </citation>
    <scope>NUCLEOTIDE SEQUENCE [LARGE SCALE GENOMIC DNA]</scope>
    <source>
        <strain evidence="1 2">Nm110</strain>
    </source>
</reference>
<dbReference type="AlphaFoldDB" id="A0A1H2YL65"/>
<evidence type="ECO:0000313" key="2">
    <source>
        <dbReference type="Proteomes" id="UP000183454"/>
    </source>
</evidence>
<organism evidence="1 2">
    <name type="scientific">Nitrosomonas communis</name>
    <dbReference type="NCBI Taxonomy" id="44574"/>
    <lineage>
        <taxon>Bacteria</taxon>
        <taxon>Pseudomonadati</taxon>
        <taxon>Pseudomonadota</taxon>
        <taxon>Betaproteobacteria</taxon>
        <taxon>Nitrosomonadales</taxon>
        <taxon>Nitrosomonadaceae</taxon>
        <taxon>Nitrosomonas</taxon>
    </lineage>
</organism>
<gene>
    <name evidence="1" type="ORF">SAMN05421882_105310</name>
</gene>
<name>A0A1H2YL65_9PROT</name>
<protein>
    <submittedName>
        <fullName evidence="1">Uncharacterized protein</fullName>
    </submittedName>
</protein>
<sequence length="146" mass="15938">MQIGRIRKITTVFLCITLTQYGCSTASKNISASYVSPLQFQAYDCDQLSSEAQRIQTRVNQLSGRLDTAATNDKWIMTAGLLLAWPAFFALGGTKEQEAEYARLKGEYDAIHQSAVVRKCPGVITPQPVNAAAETLATDGPAEHKK</sequence>
<dbReference type="Proteomes" id="UP000183454">
    <property type="component" value="Unassembled WGS sequence"/>
</dbReference>
<accession>A0A1H2YL65</accession>
<dbReference type="RefSeq" id="WP_074667977.1">
    <property type="nucleotide sequence ID" value="NZ_FNNH01000053.1"/>
</dbReference>